<keyword evidence="3" id="KW-1185">Reference proteome</keyword>
<evidence type="ECO:0000256" key="1">
    <source>
        <dbReference type="SAM" id="Phobius"/>
    </source>
</evidence>
<keyword evidence="1" id="KW-0472">Membrane</keyword>
<reference evidence="2 3" key="1">
    <citation type="submission" date="2020-02" db="EMBL/GenBank/DDBJ databases">
        <title>TSPV1: a spherical archaeal virus with filaments.</title>
        <authorList>
            <person name="Hartman R."/>
            <person name="Young M."/>
            <person name="Biewenga L."/>
            <person name="Munson-McGee J."/>
            <person name="Refai M."/>
            <person name="Boyd E."/>
            <person name="Bothner B."/>
            <person name="Lawrence C.M."/>
        </authorList>
    </citation>
    <scope>NUCLEOTIDE SEQUENCE [LARGE SCALE GENOMIC DNA]</scope>
    <source>
        <strain evidence="2 3">CP001</strain>
    </source>
</reference>
<organism evidence="2 3">
    <name type="scientific">Thermoproteus spherical piliferous virus 1</name>
    <dbReference type="NCBI Taxonomy" id="2713157"/>
    <lineage>
        <taxon>Viruses</taxon>
        <taxon>Viruses incertae sedis</taxon>
        <taxon>Globuloviridae</taxon>
        <taxon>Alphaglobulovirus</taxon>
        <taxon>Alphaglobulovirus sileriense</taxon>
    </lineage>
</organism>
<dbReference type="GeneID" id="80402465"/>
<evidence type="ECO:0000313" key="3">
    <source>
        <dbReference type="Proteomes" id="UP000501040"/>
    </source>
</evidence>
<dbReference type="EMBL" id="MT047590">
    <property type="protein sequence ID" value="QIM61619.1"/>
    <property type="molecule type" value="Genomic_DNA"/>
</dbReference>
<feature type="transmembrane region" description="Helical" evidence="1">
    <location>
        <begin position="42"/>
        <end position="66"/>
    </location>
</feature>
<sequence>MDMEGDGGGGYSVKHALFALFLVGLALIYVGAALAQVDGGLSLMLIFVGIWAAIAAIAIGVFSFMAREVLGLP</sequence>
<dbReference type="Proteomes" id="UP000501040">
    <property type="component" value="Genome"/>
</dbReference>
<dbReference type="RefSeq" id="YP_010772740.1">
    <property type="nucleotide sequence ID" value="NC_074654.1"/>
</dbReference>
<protein>
    <submittedName>
        <fullName evidence="2">Uncharacterized protein</fullName>
    </submittedName>
</protein>
<evidence type="ECO:0000313" key="2">
    <source>
        <dbReference type="EMBL" id="QIM61619.1"/>
    </source>
</evidence>
<feature type="transmembrane region" description="Helical" evidence="1">
    <location>
        <begin position="16"/>
        <end position="35"/>
    </location>
</feature>
<keyword evidence="1" id="KW-1133">Transmembrane helix</keyword>
<proteinExistence type="predicted"/>
<dbReference type="KEGG" id="vg:80402465"/>
<keyword evidence="1" id="KW-0812">Transmembrane</keyword>
<accession>A0A6G8J441</accession>
<name>A0A6G8J441_9VIRU</name>